<evidence type="ECO:0000256" key="1">
    <source>
        <dbReference type="ARBA" id="ARBA00009154"/>
    </source>
</evidence>
<dbReference type="InterPro" id="IPR007146">
    <property type="entry name" value="Sas10/Utp3/C1D"/>
</dbReference>
<comment type="function">
    <text evidence="6">Plays a role in the recruitment of the exosome to pre-rRNA to mediate the 3'-5' end processing of the 5.8S rRNA.</text>
</comment>
<dbReference type="GO" id="GO:0000178">
    <property type="term" value="C:exosome (RNase complex)"/>
    <property type="evidence" value="ECO:0007669"/>
    <property type="project" value="TreeGrafter"/>
</dbReference>
<dbReference type="GO" id="GO:0003723">
    <property type="term" value="F:RNA binding"/>
    <property type="evidence" value="ECO:0007669"/>
    <property type="project" value="UniProtKB-UniRule"/>
</dbReference>
<feature type="non-terminal residue" evidence="7">
    <location>
        <position position="115"/>
    </location>
</feature>
<comment type="subcellular location">
    <subcellularLocation>
        <location evidence="6">Cytoplasm</location>
    </subcellularLocation>
    <subcellularLocation>
        <location evidence="6">Nucleus</location>
        <location evidence="6">Nucleolus</location>
    </subcellularLocation>
</comment>
<reference evidence="7 8" key="1">
    <citation type="journal article" date="2019" name="PLoS ONE">
        <title>Genomic analyses reveal an absence of contemporary introgressive admixture between fin whales and blue whales, despite known hybrids.</title>
        <authorList>
            <person name="Westbury M.V."/>
            <person name="Petersen B."/>
            <person name="Lorenzen E.D."/>
        </authorList>
    </citation>
    <scope>NUCLEOTIDE SEQUENCE [LARGE SCALE GENOMIC DNA]</scope>
    <source>
        <strain evidence="7">FinWhale-01</strain>
    </source>
</reference>
<evidence type="ECO:0000256" key="6">
    <source>
        <dbReference type="RuleBase" id="RU368003"/>
    </source>
</evidence>
<evidence type="ECO:0000256" key="3">
    <source>
        <dbReference type="ARBA" id="ARBA00022552"/>
    </source>
</evidence>
<evidence type="ECO:0000256" key="2">
    <source>
        <dbReference type="ARBA" id="ARBA00015212"/>
    </source>
</evidence>
<evidence type="ECO:0000313" key="7">
    <source>
        <dbReference type="EMBL" id="KAB0403405.1"/>
    </source>
</evidence>
<dbReference type="Proteomes" id="UP000437017">
    <property type="component" value="Unassembled WGS sequence"/>
</dbReference>
<keyword evidence="5 6" id="KW-0539">Nucleus</keyword>
<dbReference type="InterPro" id="IPR011082">
    <property type="entry name" value="Exosome-assoc_fac/DNA_repair"/>
</dbReference>
<keyword evidence="6" id="KW-0963">Cytoplasm</keyword>
<keyword evidence="8" id="KW-1185">Reference proteome</keyword>
<dbReference type="PANTHER" id="PTHR15341:SF3">
    <property type="entry name" value="NUCLEAR NUCLEIC ACID-BINDING PROTEIN C1D"/>
    <property type="match status" value="1"/>
</dbReference>
<comment type="similarity">
    <text evidence="1 6">Belongs to the C1D family.</text>
</comment>
<dbReference type="GO" id="GO:0003677">
    <property type="term" value="F:DNA binding"/>
    <property type="evidence" value="ECO:0007669"/>
    <property type="project" value="UniProtKB-KW"/>
</dbReference>
<dbReference type="Pfam" id="PF04000">
    <property type="entry name" value="Sas10_Utp3"/>
    <property type="match status" value="1"/>
</dbReference>
<evidence type="ECO:0000256" key="5">
    <source>
        <dbReference type="ARBA" id="ARBA00023242"/>
    </source>
</evidence>
<name>A0A6A1Q7U0_BALPH</name>
<dbReference type="PANTHER" id="PTHR15341">
    <property type="entry name" value="SUN-COR STEROID HORMONE RECEPTOR CO-REPRESSOR"/>
    <property type="match status" value="1"/>
</dbReference>
<keyword evidence="6" id="KW-0238">DNA-binding</keyword>
<proteinExistence type="inferred from homology"/>
<evidence type="ECO:0000256" key="4">
    <source>
        <dbReference type="ARBA" id="ARBA00022884"/>
    </source>
</evidence>
<protein>
    <recommendedName>
        <fullName evidence="2 6">Nuclear nucleic acid-binding protein C1D</fullName>
    </recommendedName>
</protein>
<sequence>MAGEEINEDYPVEIHGTYQLVAEVGPIRTSEKVDLVSTYTLNSVFWVYLATQGINPKEHPVKQELERIRLYMNRVKEITDKKKAGKLDRGAASRFVKNALWEPKLKNASKLPIKE</sequence>
<dbReference type="EMBL" id="SGJD01000813">
    <property type="protein sequence ID" value="KAB0403405.1"/>
    <property type="molecule type" value="Genomic_DNA"/>
</dbReference>
<dbReference type="OrthoDB" id="1421013at2759"/>
<comment type="subunit">
    <text evidence="6">Monomer and homodimer.</text>
</comment>
<dbReference type="GO" id="GO:0005730">
    <property type="term" value="C:nucleolus"/>
    <property type="evidence" value="ECO:0007669"/>
    <property type="project" value="UniProtKB-SubCell"/>
</dbReference>
<accession>A0A6A1Q7U0</accession>
<organism evidence="7 8">
    <name type="scientific">Balaenoptera physalus</name>
    <name type="common">Fin whale</name>
    <name type="synonym">Balaena physalus</name>
    <dbReference type="NCBI Taxonomy" id="9770"/>
    <lineage>
        <taxon>Eukaryota</taxon>
        <taxon>Metazoa</taxon>
        <taxon>Chordata</taxon>
        <taxon>Craniata</taxon>
        <taxon>Vertebrata</taxon>
        <taxon>Euteleostomi</taxon>
        <taxon>Mammalia</taxon>
        <taxon>Eutheria</taxon>
        <taxon>Laurasiatheria</taxon>
        <taxon>Artiodactyla</taxon>
        <taxon>Whippomorpha</taxon>
        <taxon>Cetacea</taxon>
        <taxon>Mysticeti</taxon>
        <taxon>Balaenopteridae</taxon>
        <taxon>Balaenoptera</taxon>
    </lineage>
</organism>
<gene>
    <name evidence="7" type="ORF">E2I00_003268</name>
</gene>
<comment type="caution">
    <text evidence="7">The sequence shown here is derived from an EMBL/GenBank/DDBJ whole genome shotgun (WGS) entry which is preliminary data.</text>
</comment>
<dbReference type="AlphaFoldDB" id="A0A6A1Q7U0"/>
<dbReference type="GO" id="GO:0010468">
    <property type="term" value="P:regulation of gene expression"/>
    <property type="evidence" value="ECO:0007669"/>
    <property type="project" value="TreeGrafter"/>
</dbReference>
<keyword evidence="3 6" id="KW-0698">rRNA processing</keyword>
<dbReference type="GO" id="GO:0000460">
    <property type="term" value="P:maturation of 5.8S rRNA"/>
    <property type="evidence" value="ECO:0007669"/>
    <property type="project" value="TreeGrafter"/>
</dbReference>
<evidence type="ECO:0000313" key="8">
    <source>
        <dbReference type="Proteomes" id="UP000437017"/>
    </source>
</evidence>
<keyword evidence="4 6" id="KW-0694">RNA-binding</keyword>
<dbReference type="GO" id="GO:0005737">
    <property type="term" value="C:cytoplasm"/>
    <property type="evidence" value="ECO:0007669"/>
    <property type="project" value="UniProtKB-SubCell"/>
</dbReference>